<evidence type="ECO:0000256" key="1">
    <source>
        <dbReference type="SAM" id="Phobius"/>
    </source>
</evidence>
<dbReference type="AlphaFoldDB" id="A0AAD7C435"/>
<evidence type="ECO:0000313" key="2">
    <source>
        <dbReference type="EMBL" id="KAJ7638347.1"/>
    </source>
</evidence>
<gene>
    <name evidence="2" type="ORF">FB45DRAFT_902568</name>
</gene>
<sequence length="172" mass="18602">MLTDVLLYIHTPPTTMIDDKVASQPPAYDPALESNAAPVAPAPLLTEAEWNAKTAPLLTDAEWNAKLAKLQRKVRKYNWTKKRGDEAAIVSGMRDLAASHYDPAVKAYWTQRAEAFEKAPDTDKMGILRDIGLGLALIIAAPLTLAGALLMGTGMLVKASGEFVAGGKFRLR</sequence>
<keyword evidence="3" id="KW-1185">Reference proteome</keyword>
<evidence type="ECO:0000313" key="3">
    <source>
        <dbReference type="Proteomes" id="UP001221142"/>
    </source>
</evidence>
<proteinExistence type="predicted"/>
<protein>
    <submittedName>
        <fullName evidence="2">Uncharacterized protein</fullName>
    </submittedName>
</protein>
<keyword evidence="1" id="KW-0472">Membrane</keyword>
<name>A0AAD7C435_9AGAR</name>
<dbReference type="EMBL" id="JARKIF010000005">
    <property type="protein sequence ID" value="KAJ7638347.1"/>
    <property type="molecule type" value="Genomic_DNA"/>
</dbReference>
<comment type="caution">
    <text evidence="2">The sequence shown here is derived from an EMBL/GenBank/DDBJ whole genome shotgun (WGS) entry which is preliminary data.</text>
</comment>
<reference evidence="2" key="1">
    <citation type="submission" date="2023-03" db="EMBL/GenBank/DDBJ databases">
        <title>Massive genome expansion in bonnet fungi (Mycena s.s.) driven by repeated elements and novel gene families across ecological guilds.</title>
        <authorList>
            <consortium name="Lawrence Berkeley National Laboratory"/>
            <person name="Harder C.B."/>
            <person name="Miyauchi S."/>
            <person name="Viragh M."/>
            <person name="Kuo A."/>
            <person name="Thoen E."/>
            <person name="Andreopoulos B."/>
            <person name="Lu D."/>
            <person name="Skrede I."/>
            <person name="Drula E."/>
            <person name="Henrissat B."/>
            <person name="Morin E."/>
            <person name="Kohler A."/>
            <person name="Barry K."/>
            <person name="LaButti K."/>
            <person name="Morin E."/>
            <person name="Salamov A."/>
            <person name="Lipzen A."/>
            <person name="Mereny Z."/>
            <person name="Hegedus B."/>
            <person name="Baldrian P."/>
            <person name="Stursova M."/>
            <person name="Weitz H."/>
            <person name="Taylor A."/>
            <person name="Grigoriev I.V."/>
            <person name="Nagy L.G."/>
            <person name="Martin F."/>
            <person name="Kauserud H."/>
        </authorList>
    </citation>
    <scope>NUCLEOTIDE SEQUENCE</scope>
    <source>
        <strain evidence="2">9284</strain>
    </source>
</reference>
<keyword evidence="1" id="KW-0812">Transmembrane</keyword>
<accession>A0AAD7C435</accession>
<dbReference type="Proteomes" id="UP001221142">
    <property type="component" value="Unassembled WGS sequence"/>
</dbReference>
<keyword evidence="1" id="KW-1133">Transmembrane helix</keyword>
<feature type="transmembrane region" description="Helical" evidence="1">
    <location>
        <begin position="133"/>
        <end position="157"/>
    </location>
</feature>
<organism evidence="2 3">
    <name type="scientific">Roridomyces roridus</name>
    <dbReference type="NCBI Taxonomy" id="1738132"/>
    <lineage>
        <taxon>Eukaryota</taxon>
        <taxon>Fungi</taxon>
        <taxon>Dikarya</taxon>
        <taxon>Basidiomycota</taxon>
        <taxon>Agaricomycotina</taxon>
        <taxon>Agaricomycetes</taxon>
        <taxon>Agaricomycetidae</taxon>
        <taxon>Agaricales</taxon>
        <taxon>Marasmiineae</taxon>
        <taxon>Mycenaceae</taxon>
        <taxon>Roridomyces</taxon>
    </lineage>
</organism>